<dbReference type="FunFam" id="1.20.1270.60:FF:000051">
    <property type="entry name" value="ARF GTPase activator (Csx2)"/>
    <property type="match status" value="1"/>
</dbReference>
<feature type="domain" description="Arf-GAP" evidence="8">
    <location>
        <begin position="810"/>
        <end position="934"/>
    </location>
</feature>
<feature type="region of interest" description="Disordered" evidence="6">
    <location>
        <begin position="571"/>
        <end position="608"/>
    </location>
</feature>
<dbReference type="InterPro" id="IPR001849">
    <property type="entry name" value="PH_domain"/>
</dbReference>
<keyword evidence="3 5" id="KW-0862">Zinc</keyword>
<dbReference type="SMART" id="SM00233">
    <property type="entry name" value="PH"/>
    <property type="match status" value="1"/>
</dbReference>
<evidence type="ECO:0000313" key="10">
    <source>
        <dbReference type="Proteomes" id="UP000799776"/>
    </source>
</evidence>
<dbReference type="AlphaFoldDB" id="A0A9P4I2R1"/>
<evidence type="ECO:0000259" key="7">
    <source>
        <dbReference type="PROSITE" id="PS50003"/>
    </source>
</evidence>
<dbReference type="PROSITE" id="PS50115">
    <property type="entry name" value="ARFGAP"/>
    <property type="match status" value="1"/>
</dbReference>
<evidence type="ECO:0000256" key="5">
    <source>
        <dbReference type="RuleBase" id="RU369028"/>
    </source>
</evidence>
<dbReference type="Pfam" id="PF00169">
    <property type="entry name" value="PH"/>
    <property type="match status" value="1"/>
</dbReference>
<dbReference type="GO" id="GO:0008270">
    <property type="term" value="F:zinc ion binding"/>
    <property type="evidence" value="ECO:0007669"/>
    <property type="project" value="UniProtKB-KW"/>
</dbReference>
<dbReference type="FunFam" id="2.30.29.30:FF:000252">
    <property type="entry name" value="ARF GTPase activator (Csx2)"/>
    <property type="match status" value="1"/>
</dbReference>
<dbReference type="GO" id="GO:0006891">
    <property type="term" value="P:intra-Golgi vesicle-mediated transport"/>
    <property type="evidence" value="ECO:0007669"/>
    <property type="project" value="TreeGrafter"/>
</dbReference>
<accession>A0A9P4I2R1</accession>
<evidence type="ECO:0000256" key="6">
    <source>
        <dbReference type="SAM" id="MobiDB-lite"/>
    </source>
</evidence>
<keyword evidence="5" id="KW-0963">Cytoplasm</keyword>
<feature type="compositionally biased region" description="Basic and acidic residues" evidence="6">
    <location>
        <begin position="1101"/>
        <end position="1110"/>
    </location>
</feature>
<evidence type="ECO:0000256" key="2">
    <source>
        <dbReference type="ARBA" id="ARBA00022771"/>
    </source>
</evidence>
<dbReference type="EMBL" id="ML978712">
    <property type="protein sequence ID" value="KAF2090796.1"/>
    <property type="molecule type" value="Genomic_DNA"/>
</dbReference>
<dbReference type="PANTHER" id="PTHR23180:SF160">
    <property type="entry name" value="ADP-RIBOSYLATION FACTOR GTPASE-ACTIVATING PROTEIN EFFECTOR PROTEIN 1"/>
    <property type="match status" value="1"/>
</dbReference>
<feature type="compositionally biased region" description="Polar residues" evidence="6">
    <location>
        <begin position="542"/>
        <end position="559"/>
    </location>
</feature>
<dbReference type="GO" id="GO:0005802">
    <property type="term" value="C:trans-Golgi network"/>
    <property type="evidence" value="ECO:0007669"/>
    <property type="project" value="TreeGrafter"/>
</dbReference>
<feature type="compositionally biased region" description="Low complexity" evidence="6">
    <location>
        <begin position="990"/>
        <end position="1000"/>
    </location>
</feature>
<dbReference type="InterPro" id="IPR001164">
    <property type="entry name" value="ArfGAP_dom"/>
</dbReference>
<dbReference type="CDD" id="cd07608">
    <property type="entry name" value="BAR_ArfGAP_fungi"/>
    <property type="match status" value="1"/>
</dbReference>
<evidence type="ECO:0000256" key="4">
    <source>
        <dbReference type="PROSITE-ProRule" id="PRU00288"/>
    </source>
</evidence>
<feature type="compositionally biased region" description="Basic and acidic residues" evidence="6">
    <location>
        <begin position="1122"/>
        <end position="1136"/>
    </location>
</feature>
<dbReference type="Pfam" id="PF16746">
    <property type="entry name" value="BAR_3"/>
    <property type="match status" value="1"/>
</dbReference>
<dbReference type="Proteomes" id="UP000799776">
    <property type="component" value="Unassembled WGS sequence"/>
</dbReference>
<evidence type="ECO:0000259" key="8">
    <source>
        <dbReference type="PROSITE" id="PS50115"/>
    </source>
</evidence>
<keyword evidence="5" id="KW-0343">GTPase activation</keyword>
<dbReference type="CDD" id="cd08204">
    <property type="entry name" value="ArfGap"/>
    <property type="match status" value="1"/>
</dbReference>
<feature type="compositionally biased region" description="Pro residues" evidence="6">
    <location>
        <begin position="576"/>
        <end position="587"/>
    </location>
</feature>
<dbReference type="InterPro" id="IPR045258">
    <property type="entry name" value="ACAP1/2/3-like"/>
</dbReference>
<dbReference type="Pfam" id="PF01412">
    <property type="entry name" value="ArfGap"/>
    <property type="match status" value="1"/>
</dbReference>
<reference evidence="9" key="1">
    <citation type="journal article" date="2020" name="Stud. Mycol.">
        <title>101 Dothideomycetes genomes: a test case for predicting lifestyles and emergence of pathogens.</title>
        <authorList>
            <person name="Haridas S."/>
            <person name="Albert R."/>
            <person name="Binder M."/>
            <person name="Bloem J."/>
            <person name="Labutti K."/>
            <person name="Salamov A."/>
            <person name="Andreopoulos B."/>
            <person name="Baker S."/>
            <person name="Barry K."/>
            <person name="Bills G."/>
            <person name="Bluhm B."/>
            <person name="Cannon C."/>
            <person name="Castanera R."/>
            <person name="Culley D."/>
            <person name="Daum C."/>
            <person name="Ezra D."/>
            <person name="Gonzalez J."/>
            <person name="Henrissat B."/>
            <person name="Kuo A."/>
            <person name="Liang C."/>
            <person name="Lipzen A."/>
            <person name="Lutzoni F."/>
            <person name="Magnuson J."/>
            <person name="Mondo S."/>
            <person name="Nolan M."/>
            <person name="Ohm R."/>
            <person name="Pangilinan J."/>
            <person name="Park H.-J."/>
            <person name="Ramirez L."/>
            <person name="Alfaro M."/>
            <person name="Sun H."/>
            <person name="Tritt A."/>
            <person name="Yoshinaga Y."/>
            <person name="Zwiers L.-H."/>
            <person name="Turgeon B."/>
            <person name="Goodwin S."/>
            <person name="Spatafora J."/>
            <person name="Crous P."/>
            <person name="Grigoriev I."/>
        </authorList>
    </citation>
    <scope>NUCLEOTIDE SEQUENCE</scope>
    <source>
        <strain evidence="9">CBS 121410</strain>
    </source>
</reference>
<feature type="domain" description="PH" evidence="7">
    <location>
        <begin position="630"/>
        <end position="736"/>
    </location>
</feature>
<keyword evidence="5" id="KW-0677">Repeat</keyword>
<comment type="caution">
    <text evidence="9">The sequence shown here is derived from an EMBL/GenBank/DDBJ whole genome shotgun (WGS) entry which is preliminary data.</text>
</comment>
<evidence type="ECO:0000256" key="3">
    <source>
        <dbReference type="ARBA" id="ARBA00022833"/>
    </source>
</evidence>
<comment type="subcellular location">
    <subcellularLocation>
        <location evidence="5">Cytoplasm</location>
    </subcellularLocation>
</comment>
<dbReference type="InterPro" id="IPR011993">
    <property type="entry name" value="PH-like_dom_sf"/>
</dbReference>
<feature type="compositionally biased region" description="Low complexity" evidence="6">
    <location>
        <begin position="588"/>
        <end position="599"/>
    </location>
</feature>
<dbReference type="FunFam" id="1.10.220.150:FF:000017">
    <property type="entry name" value="ARF GTPase activator (Csx2), putative"/>
    <property type="match status" value="1"/>
</dbReference>
<feature type="region of interest" description="Disordered" evidence="6">
    <location>
        <begin position="990"/>
        <end position="1011"/>
    </location>
</feature>
<dbReference type="GO" id="GO:0005768">
    <property type="term" value="C:endosome"/>
    <property type="evidence" value="ECO:0007669"/>
    <property type="project" value="TreeGrafter"/>
</dbReference>
<keyword evidence="1 5" id="KW-0479">Metal-binding</keyword>
<dbReference type="Gene3D" id="2.30.29.30">
    <property type="entry name" value="Pleckstrin-homology domain (PH domain)/Phosphotyrosine-binding domain (PTB)"/>
    <property type="match status" value="1"/>
</dbReference>
<protein>
    <recommendedName>
        <fullName evidence="5">ADP-ribosylation factor GTPase-activating protein</fullName>
    </recommendedName>
</protein>
<feature type="compositionally biased region" description="Low complexity" evidence="6">
    <location>
        <begin position="769"/>
        <end position="779"/>
    </location>
</feature>
<comment type="function">
    <text evidence="5">GTPase-activating protein for the ADP ribosylation factor family.</text>
</comment>
<keyword evidence="10" id="KW-1185">Reference proteome</keyword>
<dbReference type="Gene3D" id="1.10.220.150">
    <property type="entry name" value="Arf GTPase activating protein"/>
    <property type="match status" value="1"/>
</dbReference>
<name>A0A9P4I2R1_9PEZI</name>
<gene>
    <name evidence="9" type="ORF">K490DRAFT_34255</name>
</gene>
<feature type="region of interest" description="Disordered" evidence="6">
    <location>
        <begin position="765"/>
        <end position="801"/>
    </location>
</feature>
<sequence>MGNISSRQGDGEPLYLRDQNRFSITALTITNSRNRPLLYLSPNSFPASRYAAKRDLGDDTPIEYVQDPESNPSAPPTFLLRLNNDEDLYFNFTFVVRQSSAAPVNFNSGAPTATSGALVDTVINGLTYAFASSSKELENLVTREFHADPNLHKNPNVELVGDYSTQGNQSFVEYDQRAHRLNTLASFSFWVSNTQRLLGSPKTLPHLEIGVPPRLRVPSAQSIDSRVSDSDGGETPDYRMPQSPLIDAIPENGLGLVPTYNSATTGSTVKVDLSCQRPGEDISALEDGPLFRANLKSYEKNTGDMRGKWKKVLKRAETTLEAQIACNNAVSDLMEALRETSTSNANAVQPAMDHYFDKIAKEILAYEKMNTVHVQRFIIEPISKLYNVDIKQAESKKKDFEDESKEYYAYVGRYLGQRQDSMKEKRRTETDTKYQSKRRNFELKRFDYSSYIQDLNGGRKNQEVLSFLTRYAEVQAKGFLSSADKIKMMLPQLEALSLEVKEADKEFQLQRTEREEKRRALEKSAKTYVEPEVGSIAMPSAAAQTSTGQSTGEGLTRSGSIAPVFKSTVTPAPIISSPPPTGAPPIPAALASPTPTAPSQGGSPANKFKGIRDLEEKQYENADGTETVQPPHKEGLLWALSRPGSHIDPKGLNKQAWHKFWITVGEGKLSEYSDWKNKMNLHMTPIDLRVASVREARNSERRFCFEVITPQFTRVYQTTSETDLNAWISAINNALQTAVENRGMSDHIATESLSHSTRRDIASVLTGKSSSLSGHRSSSNTGNAKPPSRHATVGDRPSYRSADVASEDASRLLQQIRDVDAGNKYCADCSSEKKVDWVSINLGIILCIDCSGAHRSLGSHISKVRSLTLDVHSFTPDIIELLCRIGNRVSNMIWEAKLDRSVRPDPWSTREARLRFINLKYAERSFVEPISPTLSHYATADETLLASIKKNDIQNVLWALALRADPNAKDRSRSTPALFLALAAADPASPSASASPATSPGLPPANATGPPITRKPFAVAELLLQNGADLPTQAPPFPLSLSAKLYLEHKTEQRLGKSAIGSLNGATLGAGSVGGASGPGHGDMLTALPTITAGNGSSPSERARERDARLQKRVSAGGRLMKSHDGSSSDTIKKIF</sequence>
<dbReference type="SUPFAM" id="SSF103657">
    <property type="entry name" value="BAR/IMD domain-like"/>
    <property type="match status" value="1"/>
</dbReference>
<dbReference type="OrthoDB" id="10266696at2759"/>
<dbReference type="InterPro" id="IPR038508">
    <property type="entry name" value="ArfGAP_dom_sf"/>
</dbReference>
<feature type="region of interest" description="Disordered" evidence="6">
    <location>
        <begin position="537"/>
        <end position="559"/>
    </location>
</feature>
<dbReference type="InterPro" id="IPR004148">
    <property type="entry name" value="BAR_dom"/>
</dbReference>
<proteinExistence type="predicted"/>
<keyword evidence="2 4" id="KW-0863">Zinc-finger</keyword>
<evidence type="ECO:0000313" key="9">
    <source>
        <dbReference type="EMBL" id="KAF2090796.1"/>
    </source>
</evidence>
<dbReference type="InterPro" id="IPR037278">
    <property type="entry name" value="ARFGAP/RecO"/>
</dbReference>
<dbReference type="PANTHER" id="PTHR23180">
    <property type="entry name" value="CENTAURIN/ARF"/>
    <property type="match status" value="1"/>
</dbReference>
<dbReference type="GO" id="GO:0005096">
    <property type="term" value="F:GTPase activator activity"/>
    <property type="evidence" value="ECO:0007669"/>
    <property type="project" value="UniProtKB-KW"/>
</dbReference>
<dbReference type="SUPFAM" id="SSF57863">
    <property type="entry name" value="ArfGap/RecO-like zinc finger"/>
    <property type="match status" value="1"/>
</dbReference>
<evidence type="ECO:0000256" key="1">
    <source>
        <dbReference type="ARBA" id="ARBA00022723"/>
    </source>
</evidence>
<dbReference type="InterPro" id="IPR027267">
    <property type="entry name" value="AH/BAR_dom_sf"/>
</dbReference>
<dbReference type="SUPFAM" id="SSF50729">
    <property type="entry name" value="PH domain-like"/>
    <property type="match status" value="1"/>
</dbReference>
<dbReference type="PROSITE" id="PS50003">
    <property type="entry name" value="PH_DOMAIN"/>
    <property type="match status" value="1"/>
</dbReference>
<dbReference type="Gene3D" id="1.20.1270.60">
    <property type="entry name" value="Arfaptin homology (AH) domain/BAR domain"/>
    <property type="match status" value="1"/>
</dbReference>
<dbReference type="SMART" id="SM00105">
    <property type="entry name" value="ArfGap"/>
    <property type="match status" value="1"/>
</dbReference>
<feature type="region of interest" description="Disordered" evidence="6">
    <location>
        <begin position="1077"/>
        <end position="1136"/>
    </location>
</feature>
<organism evidence="9 10">
    <name type="scientific">Saccharata proteae CBS 121410</name>
    <dbReference type="NCBI Taxonomy" id="1314787"/>
    <lineage>
        <taxon>Eukaryota</taxon>
        <taxon>Fungi</taxon>
        <taxon>Dikarya</taxon>
        <taxon>Ascomycota</taxon>
        <taxon>Pezizomycotina</taxon>
        <taxon>Dothideomycetes</taxon>
        <taxon>Dothideomycetes incertae sedis</taxon>
        <taxon>Botryosphaeriales</taxon>
        <taxon>Saccharataceae</taxon>
        <taxon>Saccharata</taxon>
    </lineage>
</organism>
<keyword evidence="5" id="KW-0040">ANK repeat</keyword>